<comment type="caution">
    <text evidence="1">The sequence shown here is derived from an EMBL/GenBank/DDBJ whole genome shotgun (WGS) entry which is preliminary data.</text>
</comment>
<reference evidence="1 2" key="1">
    <citation type="journal article" date="2012" name="J. Bacteriol.">
        <title>Draft genome sequence of the nitrophenol-degrading actinomycete Rhodococcus imtechensis RKJ300.</title>
        <authorList>
            <person name="Vikram S."/>
            <person name="Kumar S."/>
            <person name="Subramanian S."/>
            <person name="Raghava G.P."/>
        </authorList>
    </citation>
    <scope>NUCLEOTIDE SEQUENCE [LARGE SCALE GENOMIC DNA]</scope>
    <source>
        <strain evidence="1 2">RKJ300</strain>
    </source>
</reference>
<dbReference type="Proteomes" id="UP000006447">
    <property type="component" value="Unassembled WGS sequence"/>
</dbReference>
<dbReference type="AlphaFoldDB" id="I0WM11"/>
<protein>
    <recommendedName>
        <fullName evidence="3">Chorismate lyase</fullName>
    </recommendedName>
</protein>
<dbReference type="Gene3D" id="3.40.1410.10">
    <property type="entry name" value="Chorismate lyase-like"/>
    <property type="match status" value="1"/>
</dbReference>
<dbReference type="SUPFAM" id="SSF64288">
    <property type="entry name" value="Chorismate lyase-like"/>
    <property type="match status" value="1"/>
</dbReference>
<evidence type="ECO:0000313" key="1">
    <source>
        <dbReference type="EMBL" id="EID77427.1"/>
    </source>
</evidence>
<name>I0WM11_RHOOP</name>
<dbReference type="EMBL" id="AJJH01000135">
    <property type="protein sequence ID" value="EID77427.1"/>
    <property type="molecule type" value="Genomic_DNA"/>
</dbReference>
<accession>I0WM11</accession>
<evidence type="ECO:0000313" key="2">
    <source>
        <dbReference type="Proteomes" id="UP000006447"/>
    </source>
</evidence>
<gene>
    <name evidence="1" type="ORF">W59_23795</name>
</gene>
<proteinExistence type="predicted"/>
<organism evidence="1 2">
    <name type="scientific">Rhodococcus opacus RKJ300 = JCM 13270</name>
    <dbReference type="NCBI Taxonomy" id="1165867"/>
    <lineage>
        <taxon>Bacteria</taxon>
        <taxon>Bacillati</taxon>
        <taxon>Actinomycetota</taxon>
        <taxon>Actinomycetes</taxon>
        <taxon>Mycobacteriales</taxon>
        <taxon>Nocardiaceae</taxon>
        <taxon>Rhodococcus</taxon>
    </lineage>
</organism>
<evidence type="ECO:0008006" key="3">
    <source>
        <dbReference type="Google" id="ProtNLM"/>
    </source>
</evidence>
<sequence length="186" mass="20829">MDSRDIDDAQDLDQAVRTISLWARDTDNFTQIVSRWLQCPVEYVLLSQSRRTVTEEHATALDIPIDSVALHRHGLLQVTSPGSPIVVADVRATVVERRLSPSAQEALRQGKIPLGVVLGEYRLRRHTRAVTPTAEEDCQGQQALRVKATLTTAGELVAVVDETIYRRLLNYWGTPPGHQIEERKEA</sequence>
<dbReference type="InterPro" id="IPR028978">
    <property type="entry name" value="Chorismate_lyase_/UTRA_dom_sf"/>
</dbReference>